<keyword evidence="3" id="KW-0808">Transferase</keyword>
<dbReference type="InterPro" id="IPR028098">
    <property type="entry name" value="Glyco_trans_4-like_N"/>
</dbReference>
<gene>
    <name evidence="3" type="primary">gtf1_8</name>
    <name evidence="3" type="ORF">SDC9_07920</name>
</gene>
<feature type="domain" description="Glycosyl transferase family 1" evidence="1">
    <location>
        <begin position="193"/>
        <end position="345"/>
    </location>
</feature>
<accession>A0A644T5U1</accession>
<dbReference type="SUPFAM" id="SSF53756">
    <property type="entry name" value="UDP-Glycosyltransferase/glycogen phosphorylase"/>
    <property type="match status" value="1"/>
</dbReference>
<name>A0A644T5U1_9ZZZZ</name>
<proteinExistence type="predicted"/>
<dbReference type="PANTHER" id="PTHR12526">
    <property type="entry name" value="GLYCOSYLTRANSFERASE"/>
    <property type="match status" value="1"/>
</dbReference>
<comment type="caution">
    <text evidence="3">The sequence shown here is derived from an EMBL/GenBank/DDBJ whole genome shotgun (WGS) entry which is preliminary data.</text>
</comment>
<dbReference type="EMBL" id="VSSQ01000017">
    <property type="protein sequence ID" value="MPL62306.1"/>
    <property type="molecule type" value="Genomic_DNA"/>
</dbReference>
<evidence type="ECO:0000259" key="1">
    <source>
        <dbReference type="Pfam" id="PF00534"/>
    </source>
</evidence>
<evidence type="ECO:0000259" key="2">
    <source>
        <dbReference type="Pfam" id="PF13439"/>
    </source>
</evidence>
<dbReference type="Gene3D" id="3.40.50.2000">
    <property type="entry name" value="Glycogen Phosphorylase B"/>
    <property type="match status" value="2"/>
</dbReference>
<dbReference type="AlphaFoldDB" id="A0A644T5U1"/>
<sequence>MKILYIITKSNWGGAQKYVFDLAKHTKELGEDVSVAFGGNGALAEKLKEKNIRTIEISDLERDVNLEKEIKVFRNLYKTLKTEKPDIIHLNSSKIGALGSLLGRMAGIKKIIFTAHGFPFREERGFFQILIIKFLSWLTIIFSHKTICVSKKDFDDVKDWLFVKDKIFTIHNGIDLNEIPENLSLERGSNIVKIVSIGELHKNKGFEYGIKTISEMRKKIQNFKYTIFSFGGDEKFNLEKMIKDLSLQDFVELNINREKHSDFLKDFDIYFMPSIKEGLPYVLLEAGLNSLPLVASDTGGIGEIVENYKNGFLIKPKDINGFELALEKLIESKNLREEFGREARDKVKKEFSLEKMLEKTKELYFNN</sequence>
<evidence type="ECO:0000313" key="3">
    <source>
        <dbReference type="EMBL" id="MPL62306.1"/>
    </source>
</evidence>
<dbReference type="PANTHER" id="PTHR12526:SF630">
    <property type="entry name" value="GLYCOSYLTRANSFERASE"/>
    <property type="match status" value="1"/>
</dbReference>
<reference evidence="3" key="1">
    <citation type="submission" date="2019-08" db="EMBL/GenBank/DDBJ databases">
        <authorList>
            <person name="Kucharzyk K."/>
            <person name="Murdoch R.W."/>
            <person name="Higgins S."/>
            <person name="Loffler F."/>
        </authorList>
    </citation>
    <scope>NUCLEOTIDE SEQUENCE</scope>
</reference>
<dbReference type="Pfam" id="PF00534">
    <property type="entry name" value="Glycos_transf_1"/>
    <property type="match status" value="1"/>
</dbReference>
<dbReference type="Pfam" id="PF13439">
    <property type="entry name" value="Glyco_transf_4"/>
    <property type="match status" value="1"/>
</dbReference>
<organism evidence="3">
    <name type="scientific">bioreactor metagenome</name>
    <dbReference type="NCBI Taxonomy" id="1076179"/>
    <lineage>
        <taxon>unclassified sequences</taxon>
        <taxon>metagenomes</taxon>
        <taxon>ecological metagenomes</taxon>
    </lineage>
</organism>
<feature type="domain" description="Glycosyltransferase subfamily 4-like N-terminal" evidence="2">
    <location>
        <begin position="12"/>
        <end position="177"/>
    </location>
</feature>
<dbReference type="EC" id="2.4.1.-" evidence="3"/>
<protein>
    <submittedName>
        <fullName evidence="3">Glycosyltransferase Gtf1</fullName>
        <ecNumber evidence="3">2.4.1.-</ecNumber>
    </submittedName>
</protein>
<dbReference type="InterPro" id="IPR001296">
    <property type="entry name" value="Glyco_trans_1"/>
</dbReference>
<dbReference type="GO" id="GO:0016757">
    <property type="term" value="F:glycosyltransferase activity"/>
    <property type="evidence" value="ECO:0007669"/>
    <property type="project" value="UniProtKB-KW"/>
</dbReference>
<keyword evidence="3" id="KW-0328">Glycosyltransferase</keyword>